<dbReference type="InterPro" id="IPR032466">
    <property type="entry name" value="Metal_Hydrolase"/>
</dbReference>
<evidence type="ECO:0000259" key="1">
    <source>
        <dbReference type="Pfam" id="PF07969"/>
    </source>
</evidence>
<dbReference type="Gene3D" id="3.10.310.70">
    <property type="match status" value="1"/>
</dbReference>
<dbReference type="Gene3D" id="2.30.40.10">
    <property type="entry name" value="Urease, subunit C, domain 1"/>
    <property type="match status" value="1"/>
</dbReference>
<protein>
    <submittedName>
        <fullName evidence="2">Amidohydrolase</fullName>
        <ecNumber evidence="2">3.5.-.-</ecNumber>
    </submittedName>
</protein>
<proteinExistence type="predicted"/>
<gene>
    <name evidence="2" type="ORF">ACFOFO_20455</name>
</gene>
<keyword evidence="2" id="KW-0378">Hydrolase</keyword>
<sequence length="614" mass="65522">MTLSQLSRCMIKNPVRMLQAIAHRAAVPLIAFGLAGCTNSSGPDVADAVYRNGYVYTVDADDSVQQALAVRDGRIIYVGTNEGASQLIGTNTKVTDLGGRMLMPGLIDAHMHPMFGGAALRMCNLEFAALTIAEFQARIQACLDASAENEPDGWLNVTGWYRQAMLPKGTDPTRATLDALRTKRPIMVQSSDGHTVLANSRAIQLAGVTEATPNPAGGSIIHDATGAPSGIFEDEAGPLIKGAQPPPSAKDDIASVNAAMDALRKQGVTTFFNALTDEPQLTAFAAVQRNGMLTARGYFAPLINAELATKPADAVAWLKDLAARFDQGPPDVKPAIAVRHAKLFMDGVAQAPAQTAGLLEPYLVNQGTDTHPDFVSGTNSGQIYLPPDVLKPMVVALAKAGFDPHIHAIGDRAVRQTLDAISAMRAQVPNPNIRPAVAHVEITDPAEYPRFAQLNATPVMSFQWAKPGPDSIDATKDFLGPVRFGRMEPEGSLYAAGARIAFGSDWPVDPLNEWFALKVGVTRTNDPALADKYPGRLNDEMGLLRKAALRAITMNSAYTLHLEQDAGSLEVGKLADLIILDSNFFTIAEEQIANIKVLMTAVGGKVVYQADGFH</sequence>
<organism evidence="2 3">
    <name type="scientific">Undibacterium arcticum</name>
    <dbReference type="NCBI Taxonomy" id="1762892"/>
    <lineage>
        <taxon>Bacteria</taxon>
        <taxon>Pseudomonadati</taxon>
        <taxon>Pseudomonadota</taxon>
        <taxon>Betaproteobacteria</taxon>
        <taxon>Burkholderiales</taxon>
        <taxon>Oxalobacteraceae</taxon>
        <taxon>Undibacterium</taxon>
    </lineage>
</organism>
<keyword evidence="3" id="KW-1185">Reference proteome</keyword>
<evidence type="ECO:0000313" key="2">
    <source>
        <dbReference type="EMBL" id="MFC3110305.1"/>
    </source>
</evidence>
<dbReference type="InterPro" id="IPR013108">
    <property type="entry name" value="Amidohydro_3"/>
</dbReference>
<dbReference type="Gene3D" id="3.20.20.140">
    <property type="entry name" value="Metal-dependent hydrolases"/>
    <property type="match status" value="1"/>
</dbReference>
<dbReference type="Proteomes" id="UP001595530">
    <property type="component" value="Unassembled WGS sequence"/>
</dbReference>
<dbReference type="EC" id="3.5.-.-" evidence="2"/>
<comment type="caution">
    <text evidence="2">The sequence shown here is derived from an EMBL/GenBank/DDBJ whole genome shotgun (WGS) entry which is preliminary data.</text>
</comment>
<evidence type="ECO:0000313" key="3">
    <source>
        <dbReference type="Proteomes" id="UP001595530"/>
    </source>
</evidence>
<dbReference type="Pfam" id="PF07969">
    <property type="entry name" value="Amidohydro_3"/>
    <property type="match status" value="1"/>
</dbReference>
<dbReference type="PANTHER" id="PTHR22642:SF2">
    <property type="entry name" value="PROTEIN LONG AFTER FAR-RED 3"/>
    <property type="match status" value="1"/>
</dbReference>
<name>A0ABV7F8S0_9BURK</name>
<dbReference type="RefSeq" id="WP_390326864.1">
    <property type="nucleotide sequence ID" value="NZ_JBHRTP010000072.1"/>
</dbReference>
<accession>A0ABV7F8S0</accession>
<dbReference type="EMBL" id="JBHRTP010000072">
    <property type="protein sequence ID" value="MFC3110305.1"/>
    <property type="molecule type" value="Genomic_DNA"/>
</dbReference>
<dbReference type="InterPro" id="IPR011059">
    <property type="entry name" value="Metal-dep_hydrolase_composite"/>
</dbReference>
<reference evidence="3" key="1">
    <citation type="journal article" date="2019" name="Int. J. Syst. Evol. Microbiol.">
        <title>The Global Catalogue of Microorganisms (GCM) 10K type strain sequencing project: providing services to taxonomists for standard genome sequencing and annotation.</title>
        <authorList>
            <consortium name="The Broad Institute Genomics Platform"/>
            <consortium name="The Broad Institute Genome Sequencing Center for Infectious Disease"/>
            <person name="Wu L."/>
            <person name="Ma J."/>
        </authorList>
    </citation>
    <scope>NUCLEOTIDE SEQUENCE [LARGE SCALE GENOMIC DNA]</scope>
    <source>
        <strain evidence="3">KCTC 42986</strain>
    </source>
</reference>
<dbReference type="GO" id="GO:0016787">
    <property type="term" value="F:hydrolase activity"/>
    <property type="evidence" value="ECO:0007669"/>
    <property type="project" value="UniProtKB-KW"/>
</dbReference>
<dbReference type="SUPFAM" id="SSF51556">
    <property type="entry name" value="Metallo-dependent hydrolases"/>
    <property type="match status" value="1"/>
</dbReference>
<dbReference type="CDD" id="cd01300">
    <property type="entry name" value="YtcJ_like"/>
    <property type="match status" value="1"/>
</dbReference>
<dbReference type="InterPro" id="IPR033932">
    <property type="entry name" value="YtcJ-like"/>
</dbReference>
<dbReference type="SUPFAM" id="SSF51338">
    <property type="entry name" value="Composite domain of metallo-dependent hydrolases"/>
    <property type="match status" value="1"/>
</dbReference>
<dbReference type="PANTHER" id="PTHR22642">
    <property type="entry name" value="IMIDAZOLONEPROPIONASE"/>
    <property type="match status" value="1"/>
</dbReference>
<feature type="domain" description="Amidohydrolase 3" evidence="1">
    <location>
        <begin position="93"/>
        <end position="608"/>
    </location>
</feature>